<dbReference type="CDD" id="cd12148">
    <property type="entry name" value="fungal_TF_MHR"/>
    <property type="match status" value="1"/>
</dbReference>
<keyword evidence="1" id="KW-0539">Nucleus</keyword>
<dbReference type="GO" id="GO:0003700">
    <property type="term" value="F:DNA-binding transcription factor activity"/>
    <property type="evidence" value="ECO:0007669"/>
    <property type="project" value="InterPro"/>
</dbReference>
<evidence type="ECO:0000313" key="4">
    <source>
        <dbReference type="EMBL" id="CAG9996350.1"/>
    </source>
</evidence>
<sequence length="651" mass="74024">MRNCRILHTVIEKPCRNCALSNRQCTYAIRDRKVTVTESYLKQLEGGLLAAKSSGRSSRRISSDAVDSPGKQPIQEPDHNFGRRSYELLGENSTAEHFVSKLKEIRDLKTSPGGQGTRLDSLSITDESELRVSYPARYEYAALKFDTTCRSHLDYSHVYLLIYRLDSTCTFRLPPYPYVVHLLEQFSIYLGHDWHLFRPQTFHQKLHHTYMTVDSSESKDRAWLCKLLVVLALAESVDVGRQPEIKLDLYDPISRPSQNMPSEYIPIPGQEFFEQALMILKISYENTTVDHIEILNLIALYSNQLNRQKAAYNYTGASARLCNTLQLHKVSASIDCSPAEREHRKRLWWSTYCLDRMTSTFTGLPPALEVDQTDLAYPKQAELSPDETEEFSDADFLTARIQLTIIQTRNLKSVSHIGLDDAQDIKTVLRPSLQRLESWRESLPAHMVSETGNDINERTRSLPFKRSLANMHLRFNHCILLLLRPLILRQVACIFANETSNASQEDLEYINNNCLKSARLNVLIMINVQSAGLITRLGFMENMHLFTSLMILCLAMSVNARRPGSFKETPDDIKTYQSGKGVLTYMMKCGSLAAKGHLNMLKEVEDLGIAIATESGGVDPDEGNQWDIEEWVTQLFESEDMLGSCGLQNCT</sequence>
<dbReference type="Pfam" id="PF04082">
    <property type="entry name" value="Fungal_trans"/>
    <property type="match status" value="1"/>
</dbReference>
<reference evidence="4" key="1">
    <citation type="submission" date="2021-10" db="EMBL/GenBank/DDBJ databases">
        <authorList>
            <person name="Piombo E."/>
        </authorList>
    </citation>
    <scope>NUCLEOTIDE SEQUENCE</scope>
</reference>
<keyword evidence="5" id="KW-1185">Reference proteome</keyword>
<feature type="region of interest" description="Disordered" evidence="2">
    <location>
        <begin position="55"/>
        <end position="80"/>
    </location>
</feature>
<evidence type="ECO:0000256" key="1">
    <source>
        <dbReference type="ARBA" id="ARBA00023242"/>
    </source>
</evidence>
<proteinExistence type="predicted"/>
<gene>
    <name evidence="4" type="ORF">CBYS24578_00014492</name>
</gene>
<dbReference type="SMART" id="SM00906">
    <property type="entry name" value="Fungal_trans"/>
    <property type="match status" value="1"/>
</dbReference>
<evidence type="ECO:0000259" key="3">
    <source>
        <dbReference type="SMART" id="SM00906"/>
    </source>
</evidence>
<evidence type="ECO:0000313" key="5">
    <source>
        <dbReference type="Proteomes" id="UP000754883"/>
    </source>
</evidence>
<name>A0A9N9Y697_9HYPO</name>
<dbReference type="PANTHER" id="PTHR46910">
    <property type="entry name" value="TRANSCRIPTION FACTOR PDR1"/>
    <property type="match status" value="1"/>
</dbReference>
<dbReference type="InterPro" id="IPR050987">
    <property type="entry name" value="AtrR-like"/>
</dbReference>
<dbReference type="Proteomes" id="UP000754883">
    <property type="component" value="Unassembled WGS sequence"/>
</dbReference>
<dbReference type="AlphaFoldDB" id="A0A9N9Y697"/>
<comment type="caution">
    <text evidence="4">The sequence shown here is derived from an EMBL/GenBank/DDBJ whole genome shotgun (WGS) entry which is preliminary data.</text>
</comment>
<evidence type="ECO:0000256" key="2">
    <source>
        <dbReference type="SAM" id="MobiDB-lite"/>
    </source>
</evidence>
<accession>A0A9N9Y697</accession>
<dbReference type="OrthoDB" id="3266505at2759"/>
<organism evidence="4 5">
    <name type="scientific">Clonostachys byssicola</name>
    <dbReference type="NCBI Taxonomy" id="160290"/>
    <lineage>
        <taxon>Eukaryota</taxon>
        <taxon>Fungi</taxon>
        <taxon>Dikarya</taxon>
        <taxon>Ascomycota</taxon>
        <taxon>Pezizomycotina</taxon>
        <taxon>Sordariomycetes</taxon>
        <taxon>Hypocreomycetidae</taxon>
        <taxon>Hypocreales</taxon>
        <taxon>Bionectriaceae</taxon>
        <taxon>Clonostachys</taxon>
    </lineage>
</organism>
<dbReference type="PANTHER" id="PTHR46910:SF39">
    <property type="entry name" value="ZN(II)2CYS6 TRANSCRIPTION FACTOR (EUROFUNG)"/>
    <property type="match status" value="1"/>
</dbReference>
<dbReference type="GO" id="GO:0003677">
    <property type="term" value="F:DNA binding"/>
    <property type="evidence" value="ECO:0007669"/>
    <property type="project" value="InterPro"/>
</dbReference>
<feature type="domain" description="Xylanolytic transcriptional activator regulatory" evidence="3">
    <location>
        <begin position="311"/>
        <end position="384"/>
    </location>
</feature>
<dbReference type="InterPro" id="IPR007219">
    <property type="entry name" value="XnlR_reg_dom"/>
</dbReference>
<dbReference type="GO" id="GO:0008270">
    <property type="term" value="F:zinc ion binding"/>
    <property type="evidence" value="ECO:0007669"/>
    <property type="project" value="InterPro"/>
</dbReference>
<dbReference type="EMBL" id="CABFNO020001538">
    <property type="protein sequence ID" value="CAG9996350.1"/>
    <property type="molecule type" value="Genomic_DNA"/>
</dbReference>
<dbReference type="GO" id="GO:0006351">
    <property type="term" value="P:DNA-templated transcription"/>
    <property type="evidence" value="ECO:0007669"/>
    <property type="project" value="InterPro"/>
</dbReference>
<protein>
    <recommendedName>
        <fullName evidence="3">Xylanolytic transcriptional activator regulatory domain-containing protein</fullName>
    </recommendedName>
</protein>